<feature type="transmembrane region" description="Helical" evidence="5">
    <location>
        <begin position="194"/>
        <end position="215"/>
    </location>
</feature>
<feature type="transmembrane region" description="Helical" evidence="5">
    <location>
        <begin position="6"/>
        <end position="25"/>
    </location>
</feature>
<evidence type="ECO:0000313" key="8">
    <source>
        <dbReference type="Proteomes" id="UP000474758"/>
    </source>
</evidence>
<evidence type="ECO:0000259" key="6">
    <source>
        <dbReference type="Pfam" id="PF07298"/>
    </source>
</evidence>
<evidence type="ECO:0000313" key="7">
    <source>
        <dbReference type="EMBL" id="NGQ92423.1"/>
    </source>
</evidence>
<sequence>MDWAEFIAAFATFFLTHSLPLRPSLRPRLRASLGPRGFSLAYSALSLAALSWLILAAGRAPHLPLWTWVPWQMLVPLVVMLPVCLILTLSIARPNPFSFGGARNQGFDPANPGILRLHRHPLLLALALWSGAHLVPNGDLAHLALFGTFAGFALLGMRLIDRRRQHEMGASWHHLRQAMAAAPSAFGRPGTETLLRIGLGMALYALLIWLHPAVIGVSPLP</sequence>
<gene>
    <name evidence="7" type="ORF">G5V65_16110</name>
</gene>
<reference evidence="7 8" key="1">
    <citation type="submission" date="2020-02" db="EMBL/GenBank/DDBJ databases">
        <title>Rhodobacter translucens sp. nov., a novel bacterium isolated from activated sludge.</title>
        <authorList>
            <person name="Liu J."/>
        </authorList>
    </citation>
    <scope>NUCLEOTIDE SEQUENCE [LARGE SCALE GENOMIC DNA]</scope>
    <source>
        <strain evidence="7 8">HX-7-19</strain>
    </source>
</reference>
<keyword evidence="8" id="KW-1185">Reference proteome</keyword>
<keyword evidence="2 5" id="KW-0812">Transmembrane</keyword>
<dbReference type="RefSeq" id="WP_165052052.1">
    <property type="nucleotide sequence ID" value="NZ_JAALFE010000017.1"/>
</dbReference>
<dbReference type="Proteomes" id="UP000474758">
    <property type="component" value="Unassembled WGS sequence"/>
</dbReference>
<keyword evidence="4 5" id="KW-0472">Membrane</keyword>
<name>A0A6M1UA06_9RHOB</name>
<feature type="transmembrane region" description="Helical" evidence="5">
    <location>
        <begin position="69"/>
        <end position="92"/>
    </location>
</feature>
<evidence type="ECO:0000256" key="1">
    <source>
        <dbReference type="ARBA" id="ARBA00004141"/>
    </source>
</evidence>
<accession>A0A6M1UA06</accession>
<keyword evidence="3 5" id="KW-1133">Transmembrane helix</keyword>
<evidence type="ECO:0000256" key="5">
    <source>
        <dbReference type="SAM" id="Phobius"/>
    </source>
</evidence>
<feature type="transmembrane region" description="Helical" evidence="5">
    <location>
        <begin position="113"/>
        <end position="134"/>
    </location>
</feature>
<organism evidence="7 8">
    <name type="scientific">Paragemmobacter kunshanensis</name>
    <dbReference type="NCBI Taxonomy" id="2583234"/>
    <lineage>
        <taxon>Bacteria</taxon>
        <taxon>Pseudomonadati</taxon>
        <taxon>Pseudomonadota</taxon>
        <taxon>Alphaproteobacteria</taxon>
        <taxon>Rhodobacterales</taxon>
        <taxon>Paracoccaceae</taxon>
        <taxon>Paragemmobacter</taxon>
    </lineage>
</organism>
<feature type="domain" description="NnrU" evidence="6">
    <location>
        <begin position="6"/>
        <end position="219"/>
    </location>
</feature>
<feature type="transmembrane region" description="Helical" evidence="5">
    <location>
        <begin position="37"/>
        <end position="57"/>
    </location>
</feature>
<dbReference type="GO" id="GO:0016020">
    <property type="term" value="C:membrane"/>
    <property type="evidence" value="ECO:0007669"/>
    <property type="project" value="UniProtKB-SubCell"/>
</dbReference>
<dbReference type="Pfam" id="PF07298">
    <property type="entry name" value="NnrU"/>
    <property type="match status" value="1"/>
</dbReference>
<protein>
    <submittedName>
        <fullName evidence="7">NnrU family protein</fullName>
    </submittedName>
</protein>
<dbReference type="InterPro" id="IPR009915">
    <property type="entry name" value="NnrU_dom"/>
</dbReference>
<evidence type="ECO:0000256" key="2">
    <source>
        <dbReference type="ARBA" id="ARBA00022692"/>
    </source>
</evidence>
<dbReference type="EMBL" id="JAALFE010000017">
    <property type="protein sequence ID" value="NGQ92423.1"/>
    <property type="molecule type" value="Genomic_DNA"/>
</dbReference>
<evidence type="ECO:0000256" key="3">
    <source>
        <dbReference type="ARBA" id="ARBA00022989"/>
    </source>
</evidence>
<comment type="subcellular location">
    <subcellularLocation>
        <location evidence="1">Membrane</location>
        <topology evidence="1">Multi-pass membrane protein</topology>
    </subcellularLocation>
</comment>
<comment type="caution">
    <text evidence="7">The sequence shown here is derived from an EMBL/GenBank/DDBJ whole genome shotgun (WGS) entry which is preliminary data.</text>
</comment>
<evidence type="ECO:0000256" key="4">
    <source>
        <dbReference type="ARBA" id="ARBA00023136"/>
    </source>
</evidence>
<feature type="transmembrane region" description="Helical" evidence="5">
    <location>
        <begin position="140"/>
        <end position="160"/>
    </location>
</feature>
<proteinExistence type="predicted"/>
<dbReference type="AlphaFoldDB" id="A0A6M1UA06"/>